<name>A0A194XNW2_MOLSC</name>
<dbReference type="InterPro" id="IPR010730">
    <property type="entry name" value="HET"/>
</dbReference>
<evidence type="ECO:0000259" key="1">
    <source>
        <dbReference type="Pfam" id="PF06985"/>
    </source>
</evidence>
<dbReference type="EMBL" id="KQ947407">
    <property type="protein sequence ID" value="KUJ21868.1"/>
    <property type="molecule type" value="Genomic_DNA"/>
</dbReference>
<feature type="domain" description="Heterokaryon incompatibility" evidence="1">
    <location>
        <begin position="71"/>
        <end position="244"/>
    </location>
</feature>
<dbReference type="Pfam" id="PF06985">
    <property type="entry name" value="HET"/>
    <property type="match status" value="1"/>
</dbReference>
<organism evidence="2 3">
    <name type="scientific">Mollisia scopiformis</name>
    <name type="common">Conifer needle endophyte fungus</name>
    <name type="synonym">Phialocephala scopiformis</name>
    <dbReference type="NCBI Taxonomy" id="149040"/>
    <lineage>
        <taxon>Eukaryota</taxon>
        <taxon>Fungi</taxon>
        <taxon>Dikarya</taxon>
        <taxon>Ascomycota</taxon>
        <taxon>Pezizomycotina</taxon>
        <taxon>Leotiomycetes</taxon>
        <taxon>Helotiales</taxon>
        <taxon>Mollisiaceae</taxon>
        <taxon>Mollisia</taxon>
    </lineage>
</organism>
<protein>
    <submittedName>
        <fullName evidence="2">HET-domain-containing protein</fullName>
    </submittedName>
</protein>
<evidence type="ECO:0000313" key="2">
    <source>
        <dbReference type="EMBL" id="KUJ21868.1"/>
    </source>
</evidence>
<dbReference type="Proteomes" id="UP000070700">
    <property type="component" value="Unassembled WGS sequence"/>
</dbReference>
<reference evidence="2 3" key="1">
    <citation type="submission" date="2015-10" db="EMBL/GenBank/DDBJ databases">
        <title>Full genome of DAOMC 229536 Phialocephala scopiformis, a fungal endophyte of spruce producing the potent anti-insectan compound rugulosin.</title>
        <authorList>
            <consortium name="DOE Joint Genome Institute"/>
            <person name="Walker A.K."/>
            <person name="Frasz S.L."/>
            <person name="Seifert K.A."/>
            <person name="Miller J.D."/>
            <person name="Mondo S.J."/>
            <person name="Labutti K."/>
            <person name="Lipzen A."/>
            <person name="Dockter R."/>
            <person name="Kennedy M."/>
            <person name="Grigoriev I.V."/>
            <person name="Spatafora J.W."/>
        </authorList>
    </citation>
    <scope>NUCLEOTIDE SEQUENCE [LARGE SCALE GENOMIC DNA]</scope>
    <source>
        <strain evidence="2 3">CBS 120377</strain>
    </source>
</reference>
<dbReference type="PANTHER" id="PTHR24148">
    <property type="entry name" value="ANKYRIN REPEAT DOMAIN-CONTAINING PROTEIN 39 HOMOLOG-RELATED"/>
    <property type="match status" value="1"/>
</dbReference>
<gene>
    <name evidence="2" type="ORF">LY89DRAFT_386304</name>
</gene>
<accession>A0A194XNW2</accession>
<evidence type="ECO:0000313" key="3">
    <source>
        <dbReference type="Proteomes" id="UP000070700"/>
    </source>
</evidence>
<proteinExistence type="predicted"/>
<dbReference type="Pfam" id="PF26639">
    <property type="entry name" value="Het-6_barrel"/>
    <property type="match status" value="1"/>
</dbReference>
<dbReference type="PANTHER" id="PTHR24148:SF73">
    <property type="entry name" value="HET DOMAIN PROTEIN (AFU_ORTHOLOGUE AFUA_8G01020)"/>
    <property type="match status" value="1"/>
</dbReference>
<dbReference type="GeneID" id="28816881"/>
<dbReference type="InterPro" id="IPR052895">
    <property type="entry name" value="HetReg/Transcr_Mod"/>
</dbReference>
<dbReference type="RefSeq" id="XP_018076223.1">
    <property type="nucleotide sequence ID" value="XM_018207155.1"/>
</dbReference>
<keyword evidence="3" id="KW-1185">Reference proteome</keyword>
<dbReference type="OrthoDB" id="194358at2759"/>
<dbReference type="AlphaFoldDB" id="A0A194XNW2"/>
<dbReference type="STRING" id="149040.A0A194XNW2"/>
<dbReference type="InParanoid" id="A0A194XNW2"/>
<sequence>MNTELQVREHPRSTGLRRFGERLLPQRYQDYKFSPLEYPDSIRLITLYAGEGSSPLRTSLREVRSLESAEYEALSYTWASEDGDASLSASIICDDFRMKVTKNCATALSWLRHPKSDRTLWIDAVCINQRDTTERSSQIELMRRTYSNASRVLIWLGEASKEIDPESKLSCSHIFMKHLQGMAAEIRELHAAGKAGKTSPLHRQLLADIFAWKQSGMMTTTPLLESFFDFVDWPWWARLWVVQEASFAKSAVLICSEQTLDYFDLRIWADVVSECNKDNDARIVSVELDNVRSHLRSVEWCTSGANWLDTGSVEIVWAFRLLQASDPRDKIFALSGLFEKLDAILPAPDYFKSPIEVFTDVVISFLNQSRSLEVLNLAASCEPLSDYPSWIPNLSGPPVVPAYHSYSHNASRNSSAVFEIPSVNVLQVKGVIVSSIAQISHASWAAHRWSLPLRAIIPGWQASCRFVDLKGSYRSSYRRGESMKEALWRTMCWNNTISGSPLPQSSDITSWKEIEDWIDLILSSENADYLERLVSAQRNLLHLHIKYHAPLSRTTDGLLASVPYTTEVGDVVAVLAGGQTPFVLRPNGSYYRFVGPCYVHGIMDGEAYPEDPGKLEDISIR</sequence>
<dbReference type="KEGG" id="psco:LY89DRAFT_386304"/>